<comment type="subcellular location">
    <subcellularLocation>
        <location evidence="1">Cell membrane</location>
        <topology evidence="1">Multi-pass membrane protein</topology>
    </subcellularLocation>
</comment>
<evidence type="ECO:0000256" key="2">
    <source>
        <dbReference type="ARBA" id="ARBA00007430"/>
    </source>
</evidence>
<keyword evidence="6 7" id="KW-0472">Membrane</keyword>
<gene>
    <name evidence="8" type="ORF">ASUIS_1997</name>
</gene>
<feature type="transmembrane region" description="Helical" evidence="7">
    <location>
        <begin position="39"/>
        <end position="56"/>
    </location>
</feature>
<feature type="transmembrane region" description="Helical" evidence="7">
    <location>
        <begin position="365"/>
        <end position="383"/>
    </location>
</feature>
<proteinExistence type="inferred from homology"/>
<dbReference type="RefSeq" id="WP_118887049.1">
    <property type="nucleotide sequence ID" value="NZ_CP032100.1"/>
</dbReference>
<keyword evidence="9" id="KW-1185">Reference proteome</keyword>
<organism evidence="8 9">
    <name type="scientific">Arcobacter suis CECT 7833</name>
    <dbReference type="NCBI Taxonomy" id="663365"/>
    <lineage>
        <taxon>Bacteria</taxon>
        <taxon>Pseudomonadati</taxon>
        <taxon>Campylobacterota</taxon>
        <taxon>Epsilonproteobacteria</taxon>
        <taxon>Campylobacterales</taxon>
        <taxon>Arcobacteraceae</taxon>
        <taxon>Arcobacter</taxon>
    </lineage>
</organism>
<dbReference type="PANTHER" id="PTHR30250:SF10">
    <property type="entry name" value="LIPOPOLYSACCHARIDE BIOSYNTHESIS PROTEIN WZXC"/>
    <property type="match status" value="1"/>
</dbReference>
<dbReference type="Pfam" id="PF13440">
    <property type="entry name" value="Polysacc_synt_3"/>
    <property type="match status" value="1"/>
</dbReference>
<feature type="transmembrane region" description="Helical" evidence="7">
    <location>
        <begin position="333"/>
        <end position="353"/>
    </location>
</feature>
<comment type="similarity">
    <text evidence="2">Belongs to the polysaccharide synthase family.</text>
</comment>
<feature type="transmembrane region" description="Helical" evidence="7">
    <location>
        <begin position="76"/>
        <end position="101"/>
    </location>
</feature>
<evidence type="ECO:0000256" key="1">
    <source>
        <dbReference type="ARBA" id="ARBA00004651"/>
    </source>
</evidence>
<feature type="transmembrane region" description="Helical" evidence="7">
    <location>
        <begin position="12"/>
        <end position="33"/>
    </location>
</feature>
<name>A0AAD0SRQ1_9BACT</name>
<evidence type="ECO:0000256" key="3">
    <source>
        <dbReference type="ARBA" id="ARBA00022475"/>
    </source>
</evidence>
<evidence type="ECO:0000313" key="8">
    <source>
        <dbReference type="EMBL" id="AXX90458.1"/>
    </source>
</evidence>
<dbReference type="KEGG" id="asui:ASUIS_1997"/>
<accession>A0AAD0SRQ1</accession>
<dbReference type="Proteomes" id="UP000263040">
    <property type="component" value="Chromosome"/>
</dbReference>
<dbReference type="InterPro" id="IPR050833">
    <property type="entry name" value="Poly_Biosynth_Transport"/>
</dbReference>
<sequence length="429" mass="49064">MKSDFTKNIITLMTGTAIAQAIPIAISPILTRIYNPEDFGVFALFVAIISVLANTANARYELAIMLPKKDEDAINIFALGFIITCLISLFLFLLLLLFNQYFVQLLGNEEIGFWLYFIPVTVFFSGLYNILNYFNNRRKCYKDLRNAAILKSIVLAVIQVSIGLLKQGATGLISGQIVSNLFANIKLLNNILKDKLLISKISIAKMIALAKKYKKFPKYSLPSSFVDDLTLQMNSLLLPKVFNLTVSGYFFLAQKIVNMPASLIANSVSQVYFQKLSDNKNKKILSFGFYLSTIKKLFLIALPLAIIIYLFSPFMFSLIFGEKWRVSGEIAQYLAWIFLIRFIVSPLSISFSVSMEVQKSALWKYIYFISTSFLFLCITLFNISFDTFLLFFLWHEIVLYLLYFYMITKTVKKIDSDILNLRKNKLCVE</sequence>
<dbReference type="EMBL" id="CP032100">
    <property type="protein sequence ID" value="AXX90458.1"/>
    <property type="molecule type" value="Genomic_DNA"/>
</dbReference>
<feature type="transmembrane region" description="Helical" evidence="7">
    <location>
        <begin position="389"/>
        <end position="407"/>
    </location>
</feature>
<feature type="transmembrane region" description="Helical" evidence="7">
    <location>
        <begin position="297"/>
        <end position="321"/>
    </location>
</feature>
<keyword evidence="4 7" id="KW-0812">Transmembrane</keyword>
<evidence type="ECO:0000256" key="7">
    <source>
        <dbReference type="SAM" id="Phobius"/>
    </source>
</evidence>
<reference evidence="8 9" key="1">
    <citation type="submission" date="2018-08" db="EMBL/GenBank/DDBJ databases">
        <title>Complete genome of the Arcobacter suis type strain LMG 26152.</title>
        <authorList>
            <person name="Miller W.G."/>
            <person name="Yee E."/>
            <person name="Bono J.L."/>
        </authorList>
    </citation>
    <scope>NUCLEOTIDE SEQUENCE [LARGE SCALE GENOMIC DNA]</scope>
    <source>
        <strain evidence="8 9">CECT 7833</strain>
    </source>
</reference>
<dbReference type="AlphaFoldDB" id="A0AAD0SRQ1"/>
<evidence type="ECO:0000256" key="6">
    <source>
        <dbReference type="ARBA" id="ARBA00023136"/>
    </source>
</evidence>
<keyword evidence="3" id="KW-1003">Cell membrane</keyword>
<keyword evidence="5 7" id="KW-1133">Transmembrane helix</keyword>
<evidence type="ECO:0000256" key="5">
    <source>
        <dbReference type="ARBA" id="ARBA00022989"/>
    </source>
</evidence>
<dbReference type="GO" id="GO:0005886">
    <property type="term" value="C:plasma membrane"/>
    <property type="evidence" value="ECO:0007669"/>
    <property type="project" value="UniProtKB-SubCell"/>
</dbReference>
<feature type="transmembrane region" description="Helical" evidence="7">
    <location>
        <begin position="113"/>
        <end position="134"/>
    </location>
</feature>
<protein>
    <submittedName>
        <fullName evidence="8">Polysaccharide biosynthesis protein</fullName>
    </submittedName>
</protein>
<dbReference type="PANTHER" id="PTHR30250">
    <property type="entry name" value="PST FAMILY PREDICTED COLANIC ACID TRANSPORTER"/>
    <property type="match status" value="1"/>
</dbReference>
<evidence type="ECO:0000256" key="4">
    <source>
        <dbReference type="ARBA" id="ARBA00022692"/>
    </source>
</evidence>
<evidence type="ECO:0000313" key="9">
    <source>
        <dbReference type="Proteomes" id="UP000263040"/>
    </source>
</evidence>